<evidence type="ECO:0000313" key="2">
    <source>
        <dbReference type="Proteomes" id="UP000574717"/>
    </source>
</evidence>
<dbReference type="AlphaFoldDB" id="A0A6V8NHV8"/>
<evidence type="ECO:0000313" key="1">
    <source>
        <dbReference type="EMBL" id="GFP19838.1"/>
    </source>
</evidence>
<protein>
    <submittedName>
        <fullName evidence="1">Uncharacterized protein</fullName>
    </submittedName>
</protein>
<reference evidence="1 2" key="1">
    <citation type="journal article" date="2020" name="Front. Microbiol.">
        <title>Single-cell genomics of novel Actinobacteria with the Wood-Ljungdahl pathway discovered in a serpentinizing system.</title>
        <authorList>
            <person name="Merino N."/>
            <person name="Kawai M."/>
            <person name="Boyd E.S."/>
            <person name="Colman D.R."/>
            <person name="McGlynn S.E."/>
            <person name="Nealson K.H."/>
            <person name="Kurokawa K."/>
            <person name="Hongoh Y."/>
        </authorList>
    </citation>
    <scope>NUCLEOTIDE SEQUENCE [LARGE SCALE GENOMIC DNA]</scope>
    <source>
        <strain evidence="1 2">S03</strain>
    </source>
</reference>
<comment type="caution">
    <text evidence="1">The sequence shown here is derived from an EMBL/GenBank/DDBJ whole genome shotgun (WGS) entry which is preliminary data.</text>
</comment>
<organism evidence="1 2">
    <name type="scientific">Candidatus Hakubella thermalkaliphila</name>
    <dbReference type="NCBI Taxonomy" id="2754717"/>
    <lineage>
        <taxon>Bacteria</taxon>
        <taxon>Bacillati</taxon>
        <taxon>Actinomycetota</taxon>
        <taxon>Actinomycetota incertae sedis</taxon>
        <taxon>Candidatus Hakubellales</taxon>
        <taxon>Candidatus Hakubellaceae</taxon>
        <taxon>Candidatus Hakubella</taxon>
    </lineage>
</organism>
<name>A0A6V8NHV8_9ACTN</name>
<proteinExistence type="predicted"/>
<accession>A0A6V8NHV8</accession>
<dbReference type="EMBL" id="BLRU01000156">
    <property type="protein sequence ID" value="GFP19838.1"/>
    <property type="molecule type" value="Genomic_DNA"/>
</dbReference>
<dbReference type="Proteomes" id="UP000574717">
    <property type="component" value="Unassembled WGS sequence"/>
</dbReference>
<sequence>MGLILFIGTDLAPLFRESRKMVGLTFPEGYGEVFSLGSGSQVVPWLLVKVIRPFYGLD</sequence>
<gene>
    <name evidence="1" type="ORF">HKBW3S03_01342</name>
</gene>